<name>A0A401PKM9_SCYTO</name>
<evidence type="ECO:0000256" key="2">
    <source>
        <dbReference type="SAM" id="MobiDB-lite"/>
    </source>
</evidence>
<reference evidence="3 4" key="1">
    <citation type="journal article" date="2018" name="Nat. Ecol. Evol.">
        <title>Shark genomes provide insights into elasmobranch evolution and the origin of vertebrates.</title>
        <authorList>
            <person name="Hara Y"/>
            <person name="Yamaguchi K"/>
            <person name="Onimaru K"/>
            <person name="Kadota M"/>
            <person name="Koyanagi M"/>
            <person name="Keeley SD"/>
            <person name="Tatsumi K"/>
            <person name="Tanaka K"/>
            <person name="Motone F"/>
            <person name="Kageyama Y"/>
            <person name="Nozu R"/>
            <person name="Adachi N"/>
            <person name="Nishimura O"/>
            <person name="Nakagawa R"/>
            <person name="Tanegashima C"/>
            <person name="Kiyatake I"/>
            <person name="Matsumoto R"/>
            <person name="Murakumo K"/>
            <person name="Nishida K"/>
            <person name="Terakita A"/>
            <person name="Kuratani S"/>
            <person name="Sato K"/>
            <person name="Hyodo S Kuraku.S."/>
        </authorList>
    </citation>
    <scope>NUCLEOTIDE SEQUENCE [LARGE SCALE GENOMIC DNA]</scope>
</reference>
<dbReference type="STRING" id="75743.A0A401PKM9"/>
<dbReference type="EMBL" id="BFAA01000710">
    <property type="protein sequence ID" value="GCB73680.1"/>
    <property type="molecule type" value="Genomic_DNA"/>
</dbReference>
<dbReference type="AlphaFoldDB" id="A0A401PKM9"/>
<dbReference type="GO" id="GO:0051601">
    <property type="term" value="P:exocyst localization"/>
    <property type="evidence" value="ECO:0007669"/>
    <property type="project" value="TreeGrafter"/>
</dbReference>
<sequence>MSNSNDDSHGDQDSPDGNQAACKTSDVETGMTKKKPSFRRNSKKISQESGNTEADVLDSNPREQPGLFKRFSRRFSLSSLSASDKNKMVSVPVGKTENLKEQEGECKATESQDAKGTIENTKLPLSAMEINLLISKNSLLEANENINQLEEELLNEAEPEKGEVAYQEYTKKVRDFNLLCNELVKQVMSIITNSFSIAKTNSGILCMALQVVELEEAADKKWQERMEHPGAKCFRTPRKWHDLWRETVRKSVEERIAKVALPKKAQEKSWLTLHLVNLQKTILEDLKIVKDLVQSCYPEKYNIFNVYIKYYHETVSSHLECIQQEHLELNELYSFLNWIIHTYQSGDVMSHPDLSPEVNVQELRPLLDQKVIENVMDKYAKELKIIISTWMENVLEEEKKKFESQEPELMMGYYHSDMAFHISQMIHEYLNKSGKISNKLKDKALHICLDELTNLLHCYQQDLKVKKRSIPNPLPLLIVSVNSYIDLREYVKTLKQDNAVHVGKVEETLNNVVRGLNEILVEDILKLCFKKIVARKWLLSSDDFNLLISNAEKYCEELKKMKQANYQVLISDVHFQFVKEYITQIMKQQIHCKSSGQRDAAAIKVREELGAINKMYKERGSTALWLFPVTQDLSDFIGSNENELETKLNTLYMDYPDISKEHVSALLYFRGIARGKQKSNLMKYFKQLEKDSEGSVTEARHVLFDQIVVTGPVKCMPLFT</sequence>
<keyword evidence="4" id="KW-1185">Reference proteome</keyword>
<evidence type="ECO:0000313" key="4">
    <source>
        <dbReference type="Proteomes" id="UP000288216"/>
    </source>
</evidence>
<feature type="region of interest" description="Disordered" evidence="2">
    <location>
        <begin position="1"/>
        <end position="65"/>
    </location>
</feature>
<evidence type="ECO:0008006" key="5">
    <source>
        <dbReference type="Google" id="ProtNLM"/>
    </source>
</evidence>
<evidence type="ECO:0000256" key="1">
    <source>
        <dbReference type="ARBA" id="ARBA00009447"/>
    </source>
</evidence>
<dbReference type="InterPro" id="IPR042532">
    <property type="entry name" value="EXOC3/Sec6_C"/>
</dbReference>
<gene>
    <name evidence="3" type="ORF">scyTo_0002760</name>
</gene>
<dbReference type="OMA" id="YMDYPDI"/>
<feature type="compositionally biased region" description="Basic and acidic residues" evidence="2">
    <location>
        <begin position="1"/>
        <end position="12"/>
    </location>
</feature>
<comment type="similarity">
    <text evidence="1">Belongs to the SEC6 family.</text>
</comment>
<dbReference type="Gene3D" id="1.10.357.70">
    <property type="entry name" value="Exocyst complex component Sec6, C-terminal domain"/>
    <property type="match status" value="1"/>
</dbReference>
<dbReference type="Gene3D" id="1.10.357.50">
    <property type="match status" value="1"/>
</dbReference>
<dbReference type="InterPro" id="IPR010326">
    <property type="entry name" value="EXOC3/Sec6"/>
</dbReference>
<dbReference type="Pfam" id="PF06046">
    <property type="entry name" value="Sec6"/>
    <property type="match status" value="1"/>
</dbReference>
<dbReference type="GO" id="GO:0000149">
    <property type="term" value="F:SNARE binding"/>
    <property type="evidence" value="ECO:0007669"/>
    <property type="project" value="TreeGrafter"/>
</dbReference>
<feature type="compositionally biased region" description="Basic residues" evidence="2">
    <location>
        <begin position="32"/>
        <end position="43"/>
    </location>
</feature>
<evidence type="ECO:0000313" key="3">
    <source>
        <dbReference type="EMBL" id="GCB73680.1"/>
    </source>
</evidence>
<dbReference type="GO" id="GO:0006887">
    <property type="term" value="P:exocytosis"/>
    <property type="evidence" value="ECO:0007669"/>
    <property type="project" value="InterPro"/>
</dbReference>
<dbReference type="PANTHER" id="PTHR21292:SF7">
    <property type="entry name" value="EXOCYST COMPLEX COMPONENT 3-LIKE 2"/>
    <property type="match status" value="1"/>
</dbReference>
<organism evidence="3 4">
    <name type="scientific">Scyliorhinus torazame</name>
    <name type="common">Cloudy catshark</name>
    <name type="synonym">Catulus torazame</name>
    <dbReference type="NCBI Taxonomy" id="75743"/>
    <lineage>
        <taxon>Eukaryota</taxon>
        <taxon>Metazoa</taxon>
        <taxon>Chordata</taxon>
        <taxon>Craniata</taxon>
        <taxon>Vertebrata</taxon>
        <taxon>Chondrichthyes</taxon>
        <taxon>Elasmobranchii</taxon>
        <taxon>Galeomorphii</taxon>
        <taxon>Galeoidea</taxon>
        <taxon>Carcharhiniformes</taxon>
        <taxon>Scyliorhinidae</taxon>
        <taxon>Scyliorhinus</taxon>
    </lineage>
</organism>
<accession>A0A401PKM9</accession>
<dbReference type="Proteomes" id="UP000288216">
    <property type="component" value="Unassembled WGS sequence"/>
</dbReference>
<dbReference type="GO" id="GO:0000145">
    <property type="term" value="C:exocyst"/>
    <property type="evidence" value="ECO:0007669"/>
    <property type="project" value="InterPro"/>
</dbReference>
<comment type="caution">
    <text evidence="3">The sequence shown here is derived from an EMBL/GenBank/DDBJ whole genome shotgun (WGS) entry which is preliminary data.</text>
</comment>
<proteinExistence type="inferred from homology"/>
<dbReference type="OrthoDB" id="190098at2759"/>
<protein>
    <recommendedName>
        <fullName evidence="5">Exocyst complex component Sec6</fullName>
    </recommendedName>
</protein>
<dbReference type="PANTHER" id="PTHR21292">
    <property type="entry name" value="EXOCYST COMPLEX COMPONENT SEC6-RELATED"/>
    <property type="match status" value="1"/>
</dbReference>